<keyword evidence="3" id="KW-1185">Reference proteome</keyword>
<evidence type="ECO:0000256" key="1">
    <source>
        <dbReference type="SAM" id="Phobius"/>
    </source>
</evidence>
<dbReference type="RefSeq" id="WP_139326969.1">
    <property type="nucleotide sequence ID" value="NZ_CP019327.1"/>
</dbReference>
<dbReference type="Proteomes" id="UP000185687">
    <property type="component" value="Unassembled WGS sequence"/>
</dbReference>
<evidence type="ECO:0000313" key="3">
    <source>
        <dbReference type="Proteomes" id="UP000185687"/>
    </source>
</evidence>
<evidence type="ECO:0000313" key="2">
    <source>
        <dbReference type="EMBL" id="SIR34961.1"/>
    </source>
</evidence>
<name>A0A1N7A7N7_9EURY</name>
<dbReference type="AlphaFoldDB" id="A0A1N7A7N7"/>
<sequence>MQTEESLSHFNLYDILASFLPGAFLLLSLLIPYSGAEIILTEVTVGGSIVFIVFAYTLGLMTQALGGTIHSSEDDFIERMRRVTEGTKDGEASDVKPTDIQFVESVRAEFDLDASYNDWESIYRLVLAKLETTSRSRSIRLQALFLAMRGFTVCGIVLIMAYTALLVLISFDLAEAAASTGTLLVLLPLAIVLTFLSWSRGAEFSEDVISYMILEYTLERNNT</sequence>
<dbReference type="EMBL" id="FTNP01000001">
    <property type="protein sequence ID" value="SIR34961.1"/>
    <property type="molecule type" value="Genomic_DNA"/>
</dbReference>
<feature type="transmembrane region" description="Helical" evidence="1">
    <location>
        <begin position="144"/>
        <end position="171"/>
    </location>
</feature>
<proteinExistence type="predicted"/>
<feature type="transmembrane region" description="Helical" evidence="1">
    <location>
        <begin position="177"/>
        <end position="196"/>
    </location>
</feature>
<keyword evidence="1" id="KW-0472">Membrane</keyword>
<keyword evidence="1" id="KW-0812">Transmembrane</keyword>
<feature type="transmembrane region" description="Helical" evidence="1">
    <location>
        <begin position="12"/>
        <end position="33"/>
    </location>
</feature>
<organism evidence="2 3">
    <name type="scientific">Natronorubrum daqingense</name>
    <dbReference type="NCBI Taxonomy" id="588898"/>
    <lineage>
        <taxon>Archaea</taxon>
        <taxon>Methanobacteriati</taxon>
        <taxon>Methanobacteriota</taxon>
        <taxon>Stenosarchaea group</taxon>
        <taxon>Halobacteria</taxon>
        <taxon>Halobacteriales</taxon>
        <taxon>Natrialbaceae</taxon>
        <taxon>Natronorubrum</taxon>
    </lineage>
</organism>
<accession>A0A1N7A7N7</accession>
<dbReference type="GeneID" id="30954288"/>
<dbReference type="OrthoDB" id="351387at2157"/>
<protein>
    <submittedName>
        <fullName evidence="2">Uncharacterized protein</fullName>
    </submittedName>
</protein>
<keyword evidence="1" id="KW-1133">Transmembrane helix</keyword>
<reference evidence="2 3" key="1">
    <citation type="submission" date="2017-01" db="EMBL/GenBank/DDBJ databases">
        <authorList>
            <person name="Mah S.A."/>
            <person name="Swanson W.J."/>
            <person name="Moy G.W."/>
            <person name="Vacquier V.D."/>
        </authorList>
    </citation>
    <scope>NUCLEOTIDE SEQUENCE [LARGE SCALE GENOMIC DNA]</scope>
    <source>
        <strain evidence="2 3">CGMCC 1.8909</strain>
    </source>
</reference>
<gene>
    <name evidence="2" type="ORF">SAMN05421809_1057</name>
</gene>
<feature type="transmembrane region" description="Helical" evidence="1">
    <location>
        <begin position="39"/>
        <end position="61"/>
    </location>
</feature>